<dbReference type="InterPro" id="IPR044669">
    <property type="entry name" value="YneE/VCCN1/2-like"/>
</dbReference>
<organism evidence="9 10">
    <name type="scientific">Bimuria novae-zelandiae CBS 107.79</name>
    <dbReference type="NCBI Taxonomy" id="1447943"/>
    <lineage>
        <taxon>Eukaryota</taxon>
        <taxon>Fungi</taxon>
        <taxon>Dikarya</taxon>
        <taxon>Ascomycota</taxon>
        <taxon>Pezizomycotina</taxon>
        <taxon>Dothideomycetes</taxon>
        <taxon>Pleosporomycetidae</taxon>
        <taxon>Pleosporales</taxon>
        <taxon>Massarineae</taxon>
        <taxon>Didymosphaeriaceae</taxon>
        <taxon>Bimuria</taxon>
    </lineage>
</organism>
<keyword evidence="5 8" id="KW-1133">Transmembrane helix</keyword>
<keyword evidence="2" id="KW-0813">Transport</keyword>
<keyword evidence="10" id="KW-1185">Reference proteome</keyword>
<keyword evidence="6" id="KW-0406">Ion transport</keyword>
<evidence type="ECO:0000313" key="9">
    <source>
        <dbReference type="EMBL" id="KAF1973425.1"/>
    </source>
</evidence>
<protein>
    <submittedName>
        <fullName evidence="9">UPF0187-domain-containing protein</fullName>
    </submittedName>
</protein>
<feature type="transmembrane region" description="Helical" evidence="8">
    <location>
        <begin position="319"/>
        <end position="340"/>
    </location>
</feature>
<proteinExistence type="predicted"/>
<dbReference type="OrthoDB" id="1368at2759"/>
<dbReference type="Proteomes" id="UP000800036">
    <property type="component" value="Unassembled WGS sequence"/>
</dbReference>
<feature type="transmembrane region" description="Helical" evidence="8">
    <location>
        <begin position="294"/>
        <end position="313"/>
    </location>
</feature>
<keyword evidence="4 8" id="KW-0812">Transmembrane</keyword>
<keyword evidence="3" id="KW-1003">Cell membrane</keyword>
<dbReference type="AlphaFoldDB" id="A0A6A5V8J3"/>
<evidence type="ECO:0000256" key="3">
    <source>
        <dbReference type="ARBA" id="ARBA00022475"/>
    </source>
</evidence>
<dbReference type="PANTHER" id="PTHR33281:SF19">
    <property type="entry name" value="VOLTAGE-DEPENDENT ANION CHANNEL-FORMING PROTEIN YNEE"/>
    <property type="match status" value="1"/>
</dbReference>
<dbReference type="PANTHER" id="PTHR33281">
    <property type="entry name" value="UPF0187 PROTEIN YNEE"/>
    <property type="match status" value="1"/>
</dbReference>
<comment type="subcellular location">
    <subcellularLocation>
        <location evidence="1">Cell membrane</location>
        <topology evidence="1">Multi-pass membrane protein</topology>
    </subcellularLocation>
</comment>
<evidence type="ECO:0000313" key="10">
    <source>
        <dbReference type="Proteomes" id="UP000800036"/>
    </source>
</evidence>
<gene>
    <name evidence="9" type="ORF">BU23DRAFT_589665</name>
</gene>
<feature type="transmembrane region" description="Helical" evidence="8">
    <location>
        <begin position="48"/>
        <end position="72"/>
    </location>
</feature>
<evidence type="ECO:0000256" key="7">
    <source>
        <dbReference type="ARBA" id="ARBA00023136"/>
    </source>
</evidence>
<dbReference type="Pfam" id="PF25539">
    <property type="entry name" value="Bestrophin_2"/>
    <property type="match status" value="1"/>
</dbReference>
<evidence type="ECO:0000256" key="6">
    <source>
        <dbReference type="ARBA" id="ARBA00023065"/>
    </source>
</evidence>
<keyword evidence="7 8" id="KW-0472">Membrane</keyword>
<evidence type="ECO:0000256" key="5">
    <source>
        <dbReference type="ARBA" id="ARBA00022989"/>
    </source>
</evidence>
<reference evidence="9" key="1">
    <citation type="journal article" date="2020" name="Stud. Mycol.">
        <title>101 Dothideomycetes genomes: a test case for predicting lifestyles and emergence of pathogens.</title>
        <authorList>
            <person name="Haridas S."/>
            <person name="Albert R."/>
            <person name="Binder M."/>
            <person name="Bloem J."/>
            <person name="Labutti K."/>
            <person name="Salamov A."/>
            <person name="Andreopoulos B."/>
            <person name="Baker S."/>
            <person name="Barry K."/>
            <person name="Bills G."/>
            <person name="Bluhm B."/>
            <person name="Cannon C."/>
            <person name="Castanera R."/>
            <person name="Culley D."/>
            <person name="Daum C."/>
            <person name="Ezra D."/>
            <person name="Gonzalez J."/>
            <person name="Henrissat B."/>
            <person name="Kuo A."/>
            <person name="Liang C."/>
            <person name="Lipzen A."/>
            <person name="Lutzoni F."/>
            <person name="Magnuson J."/>
            <person name="Mondo S."/>
            <person name="Nolan M."/>
            <person name="Ohm R."/>
            <person name="Pangilinan J."/>
            <person name="Park H.-J."/>
            <person name="Ramirez L."/>
            <person name="Alfaro M."/>
            <person name="Sun H."/>
            <person name="Tritt A."/>
            <person name="Yoshinaga Y."/>
            <person name="Zwiers L.-H."/>
            <person name="Turgeon B."/>
            <person name="Goodwin S."/>
            <person name="Spatafora J."/>
            <person name="Crous P."/>
            <person name="Grigoriev I."/>
        </authorList>
    </citation>
    <scope>NUCLEOTIDE SEQUENCE</scope>
    <source>
        <strain evidence="9">CBS 107.79</strain>
    </source>
</reference>
<dbReference type="EMBL" id="ML976681">
    <property type="protein sequence ID" value="KAF1973425.1"/>
    <property type="molecule type" value="Genomic_DNA"/>
</dbReference>
<accession>A0A6A5V8J3</accession>
<evidence type="ECO:0000256" key="8">
    <source>
        <dbReference type="SAM" id="Phobius"/>
    </source>
</evidence>
<name>A0A6A5V8J3_9PLEO</name>
<evidence type="ECO:0000256" key="1">
    <source>
        <dbReference type="ARBA" id="ARBA00004651"/>
    </source>
</evidence>
<evidence type="ECO:0000256" key="4">
    <source>
        <dbReference type="ARBA" id="ARBA00022692"/>
    </source>
</evidence>
<evidence type="ECO:0000256" key="2">
    <source>
        <dbReference type="ARBA" id="ARBA00022448"/>
    </source>
</evidence>
<dbReference type="GO" id="GO:0005886">
    <property type="term" value="C:plasma membrane"/>
    <property type="evidence" value="ECO:0007669"/>
    <property type="project" value="UniProtKB-SubCell"/>
</dbReference>
<dbReference type="GO" id="GO:0005254">
    <property type="term" value="F:chloride channel activity"/>
    <property type="evidence" value="ECO:0007669"/>
    <property type="project" value="InterPro"/>
</dbReference>
<feature type="transmembrane region" description="Helical" evidence="8">
    <location>
        <begin position="84"/>
        <end position="104"/>
    </location>
</feature>
<sequence>MVSQRPSFHMVDGRTRISTSEESLISQKRKTPTFVGPRGLDRHSKWPMLFRIHGSCLPELVIPLLFVAAWSTGICVISKHVRDLGVKSTLLTVLGFIIALALSFRSSTAYERYMEGRRAWTSLTMVSQNLARNIWINADEREGSAKDDLLAKVTALNLIVAYAQALKHRLRFEPYTHYRDLHHLTQHLDTFANRATALEPHPDEAPLGFWQSWGEYLAIPMTLSNPRKLLKRAQYPLGNLPLEILNHLTVYIHSIIAGGCFKANIYQTQALNAVMTLNDIQATTDRILNTPLPLAYAIAISQLTWVYILILPFQLYETLGMLAIPGTIFAAYMILGFASIGRELENPFGHDVNDLPLDDFCASLAVDIDIIAATAPQDADAWVKSERNAVMHPLSQSGWEVWSESGVEEIRDALKRRSVVSQRGLMPGLRKGEGFGEV</sequence>